<keyword evidence="1" id="KW-1133">Transmembrane helix</keyword>
<dbReference type="EMBL" id="BPRE01000001">
    <property type="protein sequence ID" value="GJE73846.1"/>
    <property type="molecule type" value="Genomic_DNA"/>
</dbReference>
<sequence>MHRFRAREAPPPPQSDVREHILKLLRLSPDRRAFPTSRSSLERTKRSMTVVVLIACNLLLAGLFSLVAVVVD</sequence>
<reference evidence="2" key="2">
    <citation type="submission" date="2021-08" db="EMBL/GenBank/DDBJ databases">
        <authorList>
            <person name="Tani A."/>
            <person name="Ola A."/>
            <person name="Ogura Y."/>
            <person name="Katsura K."/>
            <person name="Hayashi T."/>
        </authorList>
    </citation>
    <scope>NUCLEOTIDE SEQUENCE</scope>
    <source>
        <strain evidence="2">DSM 14458</strain>
    </source>
</reference>
<keyword evidence="3" id="KW-1185">Reference proteome</keyword>
<proteinExistence type="predicted"/>
<evidence type="ECO:0000313" key="3">
    <source>
        <dbReference type="Proteomes" id="UP001055093"/>
    </source>
</evidence>
<name>A0ABQ4UNE5_9HYPH</name>
<evidence type="ECO:0000313" key="2">
    <source>
        <dbReference type="EMBL" id="GJE73846.1"/>
    </source>
</evidence>
<feature type="transmembrane region" description="Helical" evidence="1">
    <location>
        <begin position="48"/>
        <end position="71"/>
    </location>
</feature>
<evidence type="ECO:0000256" key="1">
    <source>
        <dbReference type="SAM" id="Phobius"/>
    </source>
</evidence>
<dbReference type="Proteomes" id="UP001055093">
    <property type="component" value="Unassembled WGS sequence"/>
</dbReference>
<accession>A0ABQ4UNE5</accession>
<organism evidence="2 3">
    <name type="scientific">Methylorubrum suomiense</name>
    <dbReference type="NCBI Taxonomy" id="144191"/>
    <lineage>
        <taxon>Bacteria</taxon>
        <taxon>Pseudomonadati</taxon>
        <taxon>Pseudomonadota</taxon>
        <taxon>Alphaproteobacteria</taxon>
        <taxon>Hyphomicrobiales</taxon>
        <taxon>Methylobacteriaceae</taxon>
        <taxon>Methylorubrum</taxon>
    </lineage>
</organism>
<gene>
    <name evidence="2" type="ORF">BGCPKDLD_0413</name>
</gene>
<protein>
    <submittedName>
        <fullName evidence="2">Uncharacterized protein</fullName>
    </submittedName>
</protein>
<comment type="caution">
    <text evidence="2">The sequence shown here is derived from an EMBL/GenBank/DDBJ whole genome shotgun (WGS) entry which is preliminary data.</text>
</comment>
<keyword evidence="1" id="KW-0472">Membrane</keyword>
<keyword evidence="1" id="KW-0812">Transmembrane</keyword>
<reference evidence="2" key="1">
    <citation type="journal article" date="2021" name="Front. Microbiol.">
        <title>Comprehensive Comparative Genomics and Phenotyping of Methylobacterium Species.</title>
        <authorList>
            <person name="Alessa O."/>
            <person name="Ogura Y."/>
            <person name="Fujitani Y."/>
            <person name="Takami H."/>
            <person name="Hayashi T."/>
            <person name="Sahin N."/>
            <person name="Tani A."/>
        </authorList>
    </citation>
    <scope>NUCLEOTIDE SEQUENCE</scope>
    <source>
        <strain evidence="2">DSM 14458</strain>
    </source>
</reference>